<dbReference type="PANTHER" id="PTHR39084">
    <property type="entry name" value="MEMBRANE PROTEIN-RELATED"/>
    <property type="match status" value="1"/>
</dbReference>
<feature type="transmembrane region" description="Helical" evidence="1">
    <location>
        <begin position="61"/>
        <end position="78"/>
    </location>
</feature>
<dbReference type="Pfam" id="PF13194">
    <property type="entry name" value="DUF4010"/>
    <property type="match status" value="1"/>
</dbReference>
<feature type="transmembrane region" description="Helical" evidence="1">
    <location>
        <begin position="184"/>
        <end position="205"/>
    </location>
</feature>
<evidence type="ECO:0000259" key="2">
    <source>
        <dbReference type="Pfam" id="PF13194"/>
    </source>
</evidence>
<keyword evidence="1" id="KW-0472">Membrane</keyword>
<feature type="transmembrane region" description="Helical" evidence="1">
    <location>
        <begin position="6"/>
        <end position="23"/>
    </location>
</feature>
<dbReference type="PANTHER" id="PTHR39084:SF1">
    <property type="entry name" value="DUF4010 DOMAIN-CONTAINING PROTEIN"/>
    <property type="match status" value="1"/>
</dbReference>
<feature type="transmembrane region" description="Helical" evidence="1">
    <location>
        <begin position="344"/>
        <end position="364"/>
    </location>
</feature>
<keyword evidence="4" id="KW-1185">Reference proteome</keyword>
<feature type="transmembrane region" description="Helical" evidence="1">
    <location>
        <begin position="274"/>
        <end position="291"/>
    </location>
</feature>
<reference evidence="4" key="1">
    <citation type="journal article" date="2023" name="Int. J. Syst. Evol. Microbiol.">
        <title>Mesoterricola silvestris gen. nov., sp. nov., Mesoterricola sediminis sp. nov., Geothrix oryzae sp. nov., Geothrix edaphica sp. nov., Geothrix rubra sp. nov., and Geothrix limicola sp. nov., six novel members of Acidobacteriota isolated from soils.</title>
        <authorList>
            <person name="Itoh H."/>
            <person name="Sugisawa Y."/>
            <person name="Mise K."/>
            <person name="Xu Z."/>
            <person name="Kuniyasu M."/>
            <person name="Ushijima N."/>
            <person name="Kawano K."/>
            <person name="Kobayashi E."/>
            <person name="Shiratori Y."/>
            <person name="Masuda Y."/>
            <person name="Senoo K."/>
        </authorList>
    </citation>
    <scope>NUCLEOTIDE SEQUENCE [LARGE SCALE GENOMIC DNA]</scope>
    <source>
        <strain evidence="4">W79</strain>
    </source>
</reference>
<name>A0AA48H8M4_9BACT</name>
<dbReference type="RefSeq" id="WP_316412471.1">
    <property type="nucleotide sequence ID" value="NZ_AP027080.1"/>
</dbReference>
<dbReference type="KEGG" id="msil:METEAL_29770"/>
<keyword evidence="1" id="KW-1133">Transmembrane helix</keyword>
<feature type="transmembrane region" description="Helical" evidence="1">
    <location>
        <begin position="316"/>
        <end position="337"/>
    </location>
</feature>
<keyword evidence="1" id="KW-0812">Transmembrane</keyword>
<proteinExistence type="predicted"/>
<evidence type="ECO:0000256" key="1">
    <source>
        <dbReference type="SAM" id="Phobius"/>
    </source>
</evidence>
<sequence length="426" mass="45901">MIPPQITPFLLTIAISALIGIGLREYYEGEGKFDTFGTVRTFIFIGILGFIAYRIPGLGPYAFLMGMAVLGAFLVVYYRNKVTQQQSPGLIGVLIAMLTYHIGPIAIHEPHWYLSALGVTILLVLHSKGRIRKFTDRLETGEVVTVCKFLAITAVVLPLIPAEVPMTGWAAKVFTILPVTPRQIWMAVVVTTAISYTGYVLQTYLFPRKGMLLTGIIGGLYSSTMTTLVLSKRTRNLPGEARETAAAILLSTPTMYLRILFLVAAFMPGGALHLAGPFLALSGLVAGYAWWVRGGPAPEAAGTGEVEVKDRNPLEINAALLFALMFVVVTVVTKFVLLHFKDLGLRMLSFLVGASDIVPFIVSILQGNLGITEPQILQAVVVATASNNLMKAVYAYLFGNRRAAVLVAAGMAGAAALSFLFVAVAF</sequence>
<organism evidence="3 4">
    <name type="scientific">Mesoterricola silvestris</name>
    <dbReference type="NCBI Taxonomy" id="2927979"/>
    <lineage>
        <taxon>Bacteria</taxon>
        <taxon>Pseudomonadati</taxon>
        <taxon>Acidobacteriota</taxon>
        <taxon>Holophagae</taxon>
        <taxon>Holophagales</taxon>
        <taxon>Holophagaceae</taxon>
        <taxon>Mesoterricola</taxon>
    </lineage>
</organism>
<feature type="transmembrane region" description="Helical" evidence="1">
    <location>
        <begin position="376"/>
        <end position="397"/>
    </location>
</feature>
<dbReference type="Proteomes" id="UP001238179">
    <property type="component" value="Chromosome"/>
</dbReference>
<feature type="transmembrane region" description="Helical" evidence="1">
    <location>
        <begin position="212"/>
        <end position="230"/>
    </location>
</feature>
<evidence type="ECO:0000313" key="4">
    <source>
        <dbReference type="Proteomes" id="UP001238179"/>
    </source>
</evidence>
<feature type="transmembrane region" description="Helical" evidence="1">
    <location>
        <begin position="35"/>
        <end position="55"/>
    </location>
</feature>
<feature type="transmembrane region" description="Helical" evidence="1">
    <location>
        <begin position="143"/>
        <end position="164"/>
    </location>
</feature>
<feature type="domain" description="DUF4010" evidence="2">
    <location>
        <begin position="189"/>
        <end position="399"/>
    </location>
</feature>
<feature type="transmembrane region" description="Helical" evidence="1">
    <location>
        <begin position="90"/>
        <end position="107"/>
    </location>
</feature>
<dbReference type="AlphaFoldDB" id="A0AA48H8M4"/>
<feature type="transmembrane region" description="Helical" evidence="1">
    <location>
        <begin position="245"/>
        <end position="267"/>
    </location>
</feature>
<accession>A0AA48H8M4</accession>
<evidence type="ECO:0000313" key="3">
    <source>
        <dbReference type="EMBL" id="BDU73803.1"/>
    </source>
</evidence>
<gene>
    <name evidence="3" type="ORF">METEAL_29770</name>
</gene>
<protein>
    <recommendedName>
        <fullName evidence="2">DUF4010 domain-containing protein</fullName>
    </recommendedName>
</protein>
<dbReference type="InterPro" id="IPR025105">
    <property type="entry name" value="DUF4010"/>
</dbReference>
<feature type="transmembrane region" description="Helical" evidence="1">
    <location>
        <begin position="404"/>
        <end position="425"/>
    </location>
</feature>
<feature type="transmembrane region" description="Helical" evidence="1">
    <location>
        <begin position="113"/>
        <end position="131"/>
    </location>
</feature>
<dbReference type="EMBL" id="AP027080">
    <property type="protein sequence ID" value="BDU73803.1"/>
    <property type="molecule type" value="Genomic_DNA"/>
</dbReference>